<gene>
    <name evidence="4" type="primary">mltB</name>
    <name evidence="4" type="ORF">M6D89_08850</name>
</gene>
<dbReference type="AlphaFoldDB" id="A0A9X2I5R9"/>
<evidence type="ECO:0000313" key="4">
    <source>
        <dbReference type="EMBL" id="MCP8899402.1"/>
    </source>
</evidence>
<dbReference type="NCBIfam" id="TIGR02282">
    <property type="entry name" value="MltB"/>
    <property type="match status" value="1"/>
</dbReference>
<protein>
    <submittedName>
        <fullName evidence="4">Lytic murein transglycosylase B</fullName>
    </submittedName>
</protein>
<keyword evidence="5" id="KW-1185">Reference proteome</keyword>
<feature type="domain" description="Transglycosylase SLT" evidence="3">
    <location>
        <begin position="28"/>
        <end position="318"/>
    </location>
</feature>
<evidence type="ECO:0000313" key="5">
    <source>
        <dbReference type="Proteomes" id="UP001139319"/>
    </source>
</evidence>
<feature type="active site" evidence="1">
    <location>
        <position position="123"/>
    </location>
</feature>
<dbReference type="InterPro" id="IPR043426">
    <property type="entry name" value="MltB-like"/>
</dbReference>
<dbReference type="InterPro" id="IPR023346">
    <property type="entry name" value="Lysozyme-like_dom_sf"/>
</dbReference>
<dbReference type="PANTHER" id="PTHR30163">
    <property type="entry name" value="MEMBRANE-BOUND LYTIC MUREIN TRANSGLYCOSYLASE B"/>
    <property type="match status" value="1"/>
</dbReference>
<dbReference type="Gene3D" id="1.10.530.10">
    <property type="match status" value="1"/>
</dbReference>
<dbReference type="FunFam" id="1.10.8.350:FF:000001">
    <property type="entry name" value="Lytic murein transglycosylase B"/>
    <property type="match status" value="1"/>
</dbReference>
<dbReference type="Gene3D" id="1.10.8.350">
    <property type="entry name" value="Bacterial muramidase"/>
    <property type="match status" value="1"/>
</dbReference>
<evidence type="ECO:0000259" key="3">
    <source>
        <dbReference type="Pfam" id="PF13406"/>
    </source>
</evidence>
<comment type="caution">
    <text evidence="4">The sequence shown here is derived from an EMBL/GenBank/DDBJ whole genome shotgun (WGS) entry which is preliminary data.</text>
</comment>
<reference evidence="4" key="2">
    <citation type="submission" date="2023-01" db="EMBL/GenBank/DDBJ databases">
        <title>Gilvimarinus xylanilyticus HB14 isolated from Caulerpa lentillifera aquaculture base in Hainan, China.</title>
        <authorList>
            <person name="Zhang Y.-J."/>
        </authorList>
    </citation>
    <scope>NUCLEOTIDE SEQUENCE</scope>
    <source>
        <strain evidence="4">HB14</strain>
    </source>
</reference>
<dbReference type="PANTHER" id="PTHR30163:SF9">
    <property type="entry name" value="MEMBRANE-BOUND LYTIC MUREIN TRANSGLYCOSYLASE B"/>
    <property type="match status" value="1"/>
</dbReference>
<sequence length="333" mass="37713">MHKIIKWWAALSVCMLGLPALADYSKSPEADAFIQMMAEKHQFDAAQLRALFAQVDKQDTILELIARPAEKTKTWAEYGKIFLQPARIDGGVTFWRDNRDALRRAEQEFGVPAEYIVAIIGVETLYGRITGSHRVMDALSTLAFDYPPRSPFFTSELENYLILMREHGKDPLINKGSYAGAMGYGQFMPSSYRHYAVDFDGDEWPDIWNNTTDAIGSVANYFAEHGWQRGAFVTVRARPPQTIPALPKPIDKPEQTAAHWQDLGFAPVQSVPADASASVIELQGVRGAEYWLTFNNFYVITRYNRSAMYAMVVHQLAQGIYRQMRPELESEDD</sequence>
<reference evidence="4" key="1">
    <citation type="submission" date="2022-05" db="EMBL/GenBank/DDBJ databases">
        <authorList>
            <person name="Sun H.-N."/>
        </authorList>
    </citation>
    <scope>NUCLEOTIDE SEQUENCE</scope>
    <source>
        <strain evidence="4">HB14</strain>
    </source>
</reference>
<dbReference type="RefSeq" id="WP_253967652.1">
    <property type="nucleotide sequence ID" value="NZ_JAMFTH010000001.1"/>
</dbReference>
<proteinExistence type="predicted"/>
<dbReference type="InterPro" id="IPR031304">
    <property type="entry name" value="SLT_2"/>
</dbReference>
<dbReference type="InterPro" id="IPR011757">
    <property type="entry name" value="Lytic_transglycosylase_MltB"/>
</dbReference>
<feature type="signal peptide" evidence="2">
    <location>
        <begin position="1"/>
        <end position="22"/>
    </location>
</feature>
<accession>A0A9X2I5R9</accession>
<dbReference type="CDD" id="cd13399">
    <property type="entry name" value="Slt35-like"/>
    <property type="match status" value="1"/>
</dbReference>
<dbReference type="EMBL" id="JAMFTH010000001">
    <property type="protein sequence ID" value="MCP8899402.1"/>
    <property type="molecule type" value="Genomic_DNA"/>
</dbReference>
<dbReference type="Proteomes" id="UP001139319">
    <property type="component" value="Unassembled WGS sequence"/>
</dbReference>
<dbReference type="SUPFAM" id="SSF53955">
    <property type="entry name" value="Lysozyme-like"/>
    <property type="match status" value="1"/>
</dbReference>
<name>A0A9X2I5R9_9GAMM</name>
<dbReference type="GO" id="GO:0009253">
    <property type="term" value="P:peptidoglycan catabolic process"/>
    <property type="evidence" value="ECO:0007669"/>
    <property type="project" value="TreeGrafter"/>
</dbReference>
<dbReference type="Pfam" id="PF13406">
    <property type="entry name" value="SLT_2"/>
    <property type="match status" value="1"/>
</dbReference>
<feature type="chain" id="PRO_5040867011" evidence="2">
    <location>
        <begin position="23"/>
        <end position="333"/>
    </location>
</feature>
<evidence type="ECO:0000256" key="1">
    <source>
        <dbReference type="PIRSR" id="PIRSR611757-1"/>
    </source>
</evidence>
<dbReference type="GO" id="GO:0008933">
    <property type="term" value="F:peptidoglycan lytic transglycosylase activity"/>
    <property type="evidence" value="ECO:0007669"/>
    <property type="project" value="TreeGrafter"/>
</dbReference>
<evidence type="ECO:0000256" key="2">
    <source>
        <dbReference type="SAM" id="SignalP"/>
    </source>
</evidence>
<keyword evidence="2" id="KW-0732">Signal</keyword>
<organism evidence="4 5">
    <name type="scientific">Gilvimarinus xylanilyticus</name>
    <dbReference type="NCBI Taxonomy" id="2944139"/>
    <lineage>
        <taxon>Bacteria</taxon>
        <taxon>Pseudomonadati</taxon>
        <taxon>Pseudomonadota</taxon>
        <taxon>Gammaproteobacteria</taxon>
        <taxon>Cellvibrionales</taxon>
        <taxon>Cellvibrionaceae</taxon>
        <taxon>Gilvimarinus</taxon>
    </lineage>
</organism>